<organism evidence="1 2">
    <name type="scientific">Bartonella raoultii</name>
    <dbReference type="NCBI Taxonomy" id="1457020"/>
    <lineage>
        <taxon>Bacteria</taxon>
        <taxon>Pseudomonadati</taxon>
        <taxon>Pseudomonadota</taxon>
        <taxon>Alphaproteobacteria</taxon>
        <taxon>Hyphomicrobiales</taxon>
        <taxon>Bartonellaceae</taxon>
        <taxon>Bartonella</taxon>
    </lineage>
</organism>
<proteinExistence type="predicted"/>
<evidence type="ECO:0008006" key="3">
    <source>
        <dbReference type="Google" id="ProtNLM"/>
    </source>
</evidence>
<reference evidence="1 2" key="1">
    <citation type="submission" date="2021-08" db="EMBL/GenBank/DDBJ databases">
        <title>Bartonella raoulti 094 sp. nov.</title>
        <authorList>
            <person name="Zgheib R."/>
            <person name="Hammoud A."/>
        </authorList>
    </citation>
    <scope>NUCLEOTIDE SEQUENCE [LARGE SCALE GENOMIC DNA]</scope>
    <source>
        <strain evidence="1 2">094</strain>
    </source>
</reference>
<evidence type="ECO:0000313" key="1">
    <source>
        <dbReference type="EMBL" id="MBX4335606.1"/>
    </source>
</evidence>
<protein>
    <recommendedName>
        <fullName evidence="3">Type II toxin-antitoxin system PemK/MazF family toxin</fullName>
    </recommendedName>
</protein>
<comment type="caution">
    <text evidence="1">The sequence shown here is derived from an EMBL/GenBank/DDBJ whole genome shotgun (WGS) entry which is preliminary data.</text>
</comment>
<evidence type="ECO:0000313" key="2">
    <source>
        <dbReference type="Proteomes" id="UP000746918"/>
    </source>
</evidence>
<name>A0ABS7I660_9HYPH</name>
<dbReference type="RefSeq" id="WP_220716916.1">
    <property type="nucleotide sequence ID" value="NZ_JAIFRO010000003.1"/>
</dbReference>
<gene>
    <name evidence="1" type="ORF">K3248_03180</name>
</gene>
<dbReference type="Proteomes" id="UP000746918">
    <property type="component" value="Unassembled WGS sequence"/>
</dbReference>
<accession>A0ABS7I660</accession>
<dbReference type="EMBL" id="JAIFRO010000003">
    <property type="protein sequence ID" value="MBX4335606.1"/>
    <property type="molecule type" value="Genomic_DNA"/>
</dbReference>
<sequence>MFKVGDVIRYYYLWHEQSQKGEDSGRKSRPACVVVKTDTHFFLFPITSQEPHNLQFSLKIPETECKRAKLTKDSWLCVDEFNVTPCKDFFDFESIRPQECFSIAFMRKIALKIKEVKATKLLKKVSRH</sequence>
<keyword evidence="2" id="KW-1185">Reference proteome</keyword>